<dbReference type="RefSeq" id="WP_005538152.1">
    <property type="nucleotide sequence ID" value="NZ_CP012959.1"/>
</dbReference>
<evidence type="ECO:0000256" key="4">
    <source>
        <dbReference type="ARBA" id="ARBA00023136"/>
    </source>
</evidence>
<accession>A0A5D0EI00</accession>
<name>A0A5D0EI00_AGGAC</name>
<evidence type="ECO:0000256" key="1">
    <source>
        <dbReference type="ARBA" id="ARBA00004141"/>
    </source>
</evidence>
<evidence type="ECO:0000313" key="6">
    <source>
        <dbReference type="EMBL" id="AMQ93081.1"/>
    </source>
</evidence>
<comment type="subcellular location">
    <subcellularLocation>
        <location evidence="1">Membrane</location>
        <topology evidence="1">Multi-pass membrane protein</topology>
    </subcellularLocation>
</comment>
<dbReference type="NCBIfam" id="TIGR00659">
    <property type="entry name" value="CidB/LrgB family autolysis modulator"/>
    <property type="match status" value="1"/>
</dbReference>
<evidence type="ECO:0000313" key="10">
    <source>
        <dbReference type="Proteomes" id="UP000226080"/>
    </source>
</evidence>
<dbReference type="PANTHER" id="PTHR30249">
    <property type="entry name" value="PUTATIVE SEROTONIN TRANSPORTER"/>
    <property type="match status" value="1"/>
</dbReference>
<dbReference type="Pfam" id="PF04172">
    <property type="entry name" value="LrgB"/>
    <property type="match status" value="1"/>
</dbReference>
<dbReference type="KEGG" id="aact:ACT75_00300"/>
<feature type="transmembrane region" description="Helical" evidence="5">
    <location>
        <begin position="206"/>
        <end position="227"/>
    </location>
</feature>
<feature type="transmembrane region" description="Helical" evidence="5">
    <location>
        <begin position="60"/>
        <end position="78"/>
    </location>
</feature>
<evidence type="ECO:0000256" key="3">
    <source>
        <dbReference type="ARBA" id="ARBA00022989"/>
    </source>
</evidence>
<evidence type="ECO:0000313" key="9">
    <source>
        <dbReference type="Proteomes" id="UP000072236"/>
    </source>
</evidence>
<organism evidence="8 11">
    <name type="scientific">Aggregatibacter actinomycetemcomitans</name>
    <name type="common">Actinobacillus actinomycetemcomitans</name>
    <name type="synonym">Haemophilus actinomycetemcomitans</name>
    <dbReference type="NCBI Taxonomy" id="714"/>
    <lineage>
        <taxon>Bacteria</taxon>
        <taxon>Pseudomonadati</taxon>
        <taxon>Pseudomonadota</taxon>
        <taxon>Gammaproteobacteria</taxon>
        <taxon>Pasteurellales</taxon>
        <taxon>Pasteurellaceae</taxon>
        <taxon>Aggregatibacter</taxon>
    </lineage>
</organism>
<dbReference type="EMBL" id="PCGW01000018">
    <property type="protein sequence ID" value="PHO20078.1"/>
    <property type="molecule type" value="Genomic_DNA"/>
</dbReference>
<evidence type="ECO:0000256" key="2">
    <source>
        <dbReference type="ARBA" id="ARBA00022692"/>
    </source>
</evidence>
<protein>
    <submittedName>
        <fullName evidence="8">CidB/LrgB family autolysis modulator</fullName>
    </submittedName>
    <submittedName>
        <fullName evidence="6">Deoxyguanosinetriphosphate triphosphohydrolase</fullName>
    </submittedName>
</protein>
<evidence type="ECO:0000313" key="7">
    <source>
        <dbReference type="EMBL" id="PHO20078.1"/>
    </source>
</evidence>
<dbReference type="Proteomes" id="UP000226080">
    <property type="component" value="Unassembled WGS sequence"/>
</dbReference>
<dbReference type="EMBL" id="VSED01000045">
    <property type="protein sequence ID" value="TYA38047.1"/>
    <property type="molecule type" value="Genomic_DNA"/>
</dbReference>
<keyword evidence="10" id="KW-1185">Reference proteome</keyword>
<dbReference type="PANTHER" id="PTHR30249:SF0">
    <property type="entry name" value="PLASTIDAL GLYCOLATE_GLYCERATE TRANSLOCATOR 1, CHLOROPLASTIC"/>
    <property type="match status" value="1"/>
</dbReference>
<proteinExistence type="predicted"/>
<dbReference type="Proteomes" id="UP000072236">
    <property type="component" value="Chromosome"/>
</dbReference>
<dbReference type="AlphaFoldDB" id="A0A5D0EI00"/>
<dbReference type="InterPro" id="IPR005261">
    <property type="entry name" value="YohK-like"/>
</dbReference>
<reference evidence="7 10" key="2">
    <citation type="submission" date="2017-10" db="EMBL/GenBank/DDBJ databases">
        <title>Draft genome sequences of Aggregatibacter actinomycetemcomitans strains 310a and 310b.</title>
        <authorList>
            <person name="May A.C."/>
            <person name="Ohta H."/>
            <person name="Maeda H."/>
            <person name="Kokeguchi S."/>
            <person name="Cugini C."/>
        </authorList>
    </citation>
    <scope>NUCLEOTIDE SEQUENCE [LARGE SCALE GENOMIC DNA]</scope>
    <source>
        <strain evidence="7 10">310b</strain>
    </source>
</reference>
<gene>
    <name evidence="6" type="ORF">ACT75_00300</name>
    <name evidence="7" type="ORF">CQR80_09085</name>
    <name evidence="8" type="ORF">FXB79_10875</name>
</gene>
<dbReference type="InterPro" id="IPR007300">
    <property type="entry name" value="CidB/LrgB"/>
</dbReference>
<dbReference type="Proteomes" id="UP000323012">
    <property type="component" value="Unassembled WGS sequence"/>
</dbReference>
<evidence type="ECO:0000256" key="5">
    <source>
        <dbReference type="SAM" id="Phobius"/>
    </source>
</evidence>
<reference evidence="8 11" key="3">
    <citation type="submission" date="2019-08" db="EMBL/GenBank/DDBJ databases">
        <title>Whole genome sequencing of Aggregatibacter actinomycetemcomitans cultured from blood stream infections in Denmark reveals a novel phylogenetic lineage expressing serotype a membrane O polysaccharide.</title>
        <authorList>
            <person name="Nedergaard S."/>
            <person name="Kobel C.M."/>
            <person name="Nielsen M.B."/>
            <person name="Moeller R.T."/>
            <person name="Jensen A.B."/>
            <person name="Noerskov-Lauritsen N."/>
        </authorList>
    </citation>
    <scope>NUCLEOTIDE SEQUENCE [LARGE SCALE GENOMIC DNA]</scope>
    <source>
        <strain evidence="8 11">PN_563</strain>
    </source>
</reference>
<keyword evidence="4 5" id="KW-0472">Membrane</keyword>
<feature type="transmembrane region" description="Helical" evidence="5">
    <location>
        <begin position="146"/>
        <end position="166"/>
    </location>
</feature>
<keyword evidence="2 5" id="KW-0812">Transmembrane</keyword>
<feature type="transmembrane region" description="Helical" evidence="5">
    <location>
        <begin position="29"/>
        <end position="48"/>
    </location>
</feature>
<dbReference type="OrthoDB" id="9811701at2"/>
<feature type="transmembrane region" description="Helical" evidence="5">
    <location>
        <begin position="90"/>
        <end position="115"/>
    </location>
</feature>
<keyword evidence="3 5" id="KW-1133">Transmembrane helix</keyword>
<feature type="transmembrane region" description="Helical" evidence="5">
    <location>
        <begin position="6"/>
        <end position="22"/>
    </location>
</feature>
<sequence>MSYLVYLYTLLTIVAFALAVKINKRWKSVVLNSFVLTVLILVAVLLIFKLPYESYMEGNAPLNNLLGVSIVALAIPLYEQLHQIRNYWQIILITTVAASVLSMLSGGIFALLLGAQPDIVATVLPKSVTTPIAMAVSENLGGIPSVAAVGVVVAGLQGSIFGYLLLTKIGLKNKEAIGLSVGAVSHALGTVSCMENDKKAGSYSSISLVLCGIISSILAPLIFKLIYTLV</sequence>
<reference evidence="6 9" key="1">
    <citation type="submission" date="2015-10" db="EMBL/GenBank/DDBJ databases">
        <title>Tn-seq of a polymicrobial infection.</title>
        <authorList>
            <person name="Stacy A."/>
            <person name="Rumbaugh K.P."/>
            <person name="Whiteley M."/>
        </authorList>
    </citation>
    <scope>NUCLEOTIDE SEQUENCE [LARGE SCALE GENOMIC DNA]</scope>
    <source>
        <strain evidence="6 9">624</strain>
    </source>
</reference>
<evidence type="ECO:0000313" key="8">
    <source>
        <dbReference type="EMBL" id="TYA38047.1"/>
    </source>
</evidence>
<dbReference type="GO" id="GO:0016020">
    <property type="term" value="C:membrane"/>
    <property type="evidence" value="ECO:0007669"/>
    <property type="project" value="UniProtKB-SubCell"/>
</dbReference>
<evidence type="ECO:0000313" key="11">
    <source>
        <dbReference type="Proteomes" id="UP000323012"/>
    </source>
</evidence>
<dbReference type="EMBL" id="CP012959">
    <property type="protein sequence ID" value="AMQ93081.1"/>
    <property type="molecule type" value="Genomic_DNA"/>
</dbReference>